<accession>A0A9N9NX83</accession>
<dbReference type="EMBL" id="CAJVPY010019641">
    <property type="protein sequence ID" value="CAG8772346.1"/>
    <property type="molecule type" value="Genomic_DNA"/>
</dbReference>
<dbReference type="InterPro" id="IPR040024">
    <property type="entry name" value="PPP1R21"/>
</dbReference>
<name>A0A9N9NX83_9GLOM</name>
<sequence length="564" mass="64846">VINMSDGRNYTPVLLQSSGVELLGTASAEELSENYQKLFQEFSRLKAQHSVLKQAIVKEHEINISLRDECKIKEQELRSSLQQLDLLTFHNQRLTKRIESLQETSSAKSSPGWLIGSAKKELERTKVLLETTSEKLTTEIDRNEILHKELYEAKSLYTQHSNVLETKISELERKAEELQIELTRSHLASEDALSTLRQEKRELDNELEQTKTDLRKLKGGDDALRAEMIALRDTLSIDIENSYESQMNKFNELQDRIDNESNELIESFKRLQLNARDYLKSLEEKSESSYDLGPKVKNASKVWQQNLQTLAVKLASSQNRTSELMAEKEKLVKMNEYDTNRVATLEAEIIRLKEELNIQKKRSEDDDVENCAASQDEEEDDDVEFVYPADSEKQENLESSGQSIENASHSTTIITEQSKSATDTDANASHNGNLGVNTLERDIGRSSKNEDERETLIKKHYEFRITQLSEQLQLADKKSVQLNKSLKVIQDKLADSENLKLRSEQENVKLQNELSQLKEKLNEERANYDKQVKEMEGWTQQRENKIKELNDQLVGFEAGTSRNE</sequence>
<evidence type="ECO:0000256" key="2">
    <source>
        <dbReference type="SAM" id="MobiDB-lite"/>
    </source>
</evidence>
<feature type="region of interest" description="Disordered" evidence="2">
    <location>
        <begin position="361"/>
        <end position="382"/>
    </location>
</feature>
<dbReference type="InterPro" id="IPR049372">
    <property type="entry name" value="PPP1R21_C"/>
</dbReference>
<dbReference type="OrthoDB" id="5566667at2759"/>
<dbReference type="AlphaFoldDB" id="A0A9N9NX83"/>
<dbReference type="SMART" id="SM01254">
    <property type="entry name" value="KLRAQ"/>
    <property type="match status" value="1"/>
</dbReference>
<organism evidence="4 5">
    <name type="scientific">Dentiscutata erythropus</name>
    <dbReference type="NCBI Taxonomy" id="1348616"/>
    <lineage>
        <taxon>Eukaryota</taxon>
        <taxon>Fungi</taxon>
        <taxon>Fungi incertae sedis</taxon>
        <taxon>Mucoromycota</taxon>
        <taxon>Glomeromycotina</taxon>
        <taxon>Glomeromycetes</taxon>
        <taxon>Diversisporales</taxon>
        <taxon>Gigasporaceae</taxon>
        <taxon>Dentiscutata</taxon>
    </lineage>
</organism>
<dbReference type="Pfam" id="PF21636">
    <property type="entry name" value="PPP1R21_C"/>
    <property type="match status" value="1"/>
</dbReference>
<dbReference type="PANTHER" id="PTHR21448">
    <property type="entry name" value="SMOOTH MUSCLE MYOSIN HEAVY CHAIN-RELATED"/>
    <property type="match status" value="1"/>
</dbReference>
<feature type="coiled-coil region" evidence="1">
    <location>
        <begin position="119"/>
        <end position="263"/>
    </location>
</feature>
<feature type="compositionally biased region" description="Polar residues" evidence="2">
    <location>
        <begin position="416"/>
        <end position="436"/>
    </location>
</feature>
<feature type="compositionally biased region" description="Acidic residues" evidence="2">
    <location>
        <begin position="365"/>
        <end position="382"/>
    </location>
</feature>
<dbReference type="Pfam" id="PF10205">
    <property type="entry name" value="KLRAQ"/>
    <property type="match status" value="1"/>
</dbReference>
<feature type="region of interest" description="Disordered" evidence="2">
    <location>
        <begin position="416"/>
        <end position="438"/>
    </location>
</feature>
<feature type="non-terminal residue" evidence="4">
    <location>
        <position position="564"/>
    </location>
</feature>
<dbReference type="Proteomes" id="UP000789405">
    <property type="component" value="Unassembled WGS sequence"/>
</dbReference>
<evidence type="ECO:0000256" key="1">
    <source>
        <dbReference type="SAM" id="Coils"/>
    </source>
</evidence>
<dbReference type="GO" id="GO:0005769">
    <property type="term" value="C:early endosome"/>
    <property type="evidence" value="ECO:0007669"/>
    <property type="project" value="TreeGrafter"/>
</dbReference>
<evidence type="ECO:0000313" key="5">
    <source>
        <dbReference type="Proteomes" id="UP000789405"/>
    </source>
</evidence>
<dbReference type="PANTHER" id="PTHR21448:SF0">
    <property type="entry name" value="PROTEIN PHOSPHATASE 1 REGULATORY SUBUNIT 21"/>
    <property type="match status" value="1"/>
</dbReference>
<reference evidence="4" key="1">
    <citation type="submission" date="2021-06" db="EMBL/GenBank/DDBJ databases">
        <authorList>
            <person name="Kallberg Y."/>
            <person name="Tangrot J."/>
            <person name="Rosling A."/>
        </authorList>
    </citation>
    <scope>NUCLEOTIDE SEQUENCE</scope>
    <source>
        <strain evidence="4">MA453B</strain>
    </source>
</reference>
<gene>
    <name evidence="4" type="ORF">DERYTH_LOCUS18807</name>
</gene>
<keyword evidence="5" id="KW-1185">Reference proteome</keyword>
<evidence type="ECO:0000313" key="4">
    <source>
        <dbReference type="EMBL" id="CAG8772346.1"/>
    </source>
</evidence>
<proteinExistence type="predicted"/>
<feature type="domain" description="Protein phosphatase 1 regulatory subunit 21 N-terminal" evidence="3">
    <location>
        <begin position="36"/>
        <end position="150"/>
    </location>
</feature>
<dbReference type="GO" id="GO:0016020">
    <property type="term" value="C:membrane"/>
    <property type="evidence" value="ECO:0007669"/>
    <property type="project" value="TreeGrafter"/>
</dbReference>
<feature type="coiled-coil region" evidence="1">
    <location>
        <begin position="486"/>
        <end position="541"/>
    </location>
</feature>
<dbReference type="InterPro" id="IPR019343">
    <property type="entry name" value="PPP1R21_N"/>
</dbReference>
<keyword evidence="1" id="KW-0175">Coiled coil</keyword>
<protein>
    <submittedName>
        <fullName evidence="4">8331_t:CDS:1</fullName>
    </submittedName>
</protein>
<evidence type="ECO:0000259" key="3">
    <source>
        <dbReference type="SMART" id="SM01254"/>
    </source>
</evidence>
<comment type="caution">
    <text evidence="4">The sequence shown here is derived from an EMBL/GenBank/DDBJ whole genome shotgun (WGS) entry which is preliminary data.</text>
</comment>